<comment type="caution">
    <text evidence="2">The sequence shown here is derived from an EMBL/GenBank/DDBJ whole genome shotgun (WGS) entry which is preliminary data.</text>
</comment>
<dbReference type="PANTHER" id="PTHR43471:SF1">
    <property type="entry name" value="ABC TRANSPORTER PERMEASE PROTEIN NOSY-RELATED"/>
    <property type="match status" value="1"/>
</dbReference>
<feature type="transmembrane region" description="Helical" evidence="1">
    <location>
        <begin position="125"/>
        <end position="145"/>
    </location>
</feature>
<keyword evidence="1" id="KW-1133">Transmembrane helix</keyword>
<dbReference type="EMBL" id="JAPDNS010000001">
    <property type="protein sequence ID" value="MCW3484261.1"/>
    <property type="molecule type" value="Genomic_DNA"/>
</dbReference>
<feature type="transmembrane region" description="Helical" evidence="1">
    <location>
        <begin position="421"/>
        <end position="441"/>
    </location>
</feature>
<feature type="transmembrane region" description="Helical" evidence="1">
    <location>
        <begin position="172"/>
        <end position="196"/>
    </location>
</feature>
<dbReference type="Pfam" id="PF12679">
    <property type="entry name" value="ABC2_membrane_2"/>
    <property type="match status" value="1"/>
</dbReference>
<protein>
    <submittedName>
        <fullName evidence="2">DUF3526 domain-containing protein</fullName>
    </submittedName>
</protein>
<sequence length="448" mass="51373">MEFKIFFSNRSTVYGVLILLFSGLFALYLGKTFIAQQQTVIEKAIRLQPENTARNRQYFGKELGTLMYHNKFTMIHQPDPWAAFSNGQRDIYPYQLSVSMLGLQGQLYDTDLHNPVTLLLGNIDLAFVFIFLFPLVIIAFTYNLLSAEQESGTWRLIGAQAIHPWQVIGRRLLVSITTIFAVAALLMIVAVVYLQLPPDIRLWRVSGMVGLYLLSWFALATWIISMGKSSDFNAAALIACWVVLQMVAPAILNVWVTWKYPVPEALETVVKQREGYHEKWDLDKKSTMDKFYAHYPQFKKYPFPEGQTFSWYWYYAMQQMGDDEAAQGVAGMSAKLQQRQQFTDIATLLLPGIQTSLRLNETAGTDLQQHLRFLKAVAAYHEEVRLYFYPLLFTGVSSQQVDWNRFKVAQFKETADDKGGLQLLSAGIFIVLFAGGALYNYRHRTYHF</sequence>
<dbReference type="InterPro" id="IPR021913">
    <property type="entry name" value="DUF3526"/>
</dbReference>
<feature type="transmembrane region" description="Helical" evidence="1">
    <location>
        <begin position="236"/>
        <end position="256"/>
    </location>
</feature>
<gene>
    <name evidence="2" type="ORF">OL497_10175</name>
</gene>
<proteinExistence type="predicted"/>
<keyword evidence="1" id="KW-0812">Transmembrane</keyword>
<dbReference type="Pfam" id="PF12040">
    <property type="entry name" value="DUF3526"/>
    <property type="match status" value="1"/>
</dbReference>
<evidence type="ECO:0000256" key="1">
    <source>
        <dbReference type="SAM" id="Phobius"/>
    </source>
</evidence>
<feature type="transmembrane region" description="Helical" evidence="1">
    <location>
        <begin position="202"/>
        <end position="224"/>
    </location>
</feature>
<name>A0ABT3IJW5_9BACT</name>
<accession>A0ABT3IJW5</accession>
<dbReference type="Proteomes" id="UP001207742">
    <property type="component" value="Unassembled WGS sequence"/>
</dbReference>
<keyword evidence="3" id="KW-1185">Reference proteome</keyword>
<dbReference type="RefSeq" id="WP_264729780.1">
    <property type="nucleotide sequence ID" value="NZ_JAPDNR010000001.1"/>
</dbReference>
<reference evidence="2 3" key="1">
    <citation type="submission" date="2022-10" db="EMBL/GenBank/DDBJ databases">
        <title>Chitinophaga nivalis PC15 sp. nov., isolated from Pyeongchang county, South Korea.</title>
        <authorList>
            <person name="Trinh H.N."/>
        </authorList>
    </citation>
    <scope>NUCLEOTIDE SEQUENCE [LARGE SCALE GENOMIC DNA]</scope>
    <source>
        <strain evidence="2 3">PC14</strain>
    </source>
</reference>
<dbReference type="PANTHER" id="PTHR43471">
    <property type="entry name" value="ABC TRANSPORTER PERMEASE"/>
    <property type="match status" value="1"/>
</dbReference>
<organism evidence="2 3">
    <name type="scientific">Chitinophaga nivalis</name>
    <dbReference type="NCBI Taxonomy" id="2991709"/>
    <lineage>
        <taxon>Bacteria</taxon>
        <taxon>Pseudomonadati</taxon>
        <taxon>Bacteroidota</taxon>
        <taxon>Chitinophagia</taxon>
        <taxon>Chitinophagales</taxon>
        <taxon>Chitinophagaceae</taxon>
        <taxon>Chitinophaga</taxon>
    </lineage>
</organism>
<feature type="transmembrane region" description="Helical" evidence="1">
    <location>
        <begin position="12"/>
        <end position="30"/>
    </location>
</feature>
<evidence type="ECO:0000313" key="2">
    <source>
        <dbReference type="EMBL" id="MCW3484261.1"/>
    </source>
</evidence>
<evidence type="ECO:0000313" key="3">
    <source>
        <dbReference type="Proteomes" id="UP001207742"/>
    </source>
</evidence>
<keyword evidence="1" id="KW-0472">Membrane</keyword>